<evidence type="ECO:0000313" key="2">
    <source>
        <dbReference type="Proteomes" id="UP000595140"/>
    </source>
</evidence>
<name>A0A484KZR3_9ASTE</name>
<accession>A0A484KZR3</accession>
<dbReference type="Proteomes" id="UP000595140">
    <property type="component" value="Unassembled WGS sequence"/>
</dbReference>
<proteinExistence type="predicted"/>
<sequence>MRATREPLDLKFKQFNGDLLRMGGGDYCGGDDPSLRRRRLERQWQVHGRWHWLTMWIEDRTIPSSRLSENSKLAS</sequence>
<evidence type="ECO:0000313" key="1">
    <source>
        <dbReference type="EMBL" id="VFQ68486.1"/>
    </source>
</evidence>
<keyword evidence="2" id="KW-1185">Reference proteome</keyword>
<protein>
    <submittedName>
        <fullName evidence="1">Uncharacterized protein</fullName>
    </submittedName>
</protein>
<gene>
    <name evidence="1" type="ORF">CCAM_LOCUS10262</name>
</gene>
<reference evidence="1 2" key="1">
    <citation type="submission" date="2018-04" db="EMBL/GenBank/DDBJ databases">
        <authorList>
            <person name="Vogel A."/>
        </authorList>
    </citation>
    <scope>NUCLEOTIDE SEQUENCE [LARGE SCALE GENOMIC DNA]</scope>
</reference>
<dbReference type="EMBL" id="OOIL02000693">
    <property type="protein sequence ID" value="VFQ68486.1"/>
    <property type="molecule type" value="Genomic_DNA"/>
</dbReference>
<organism evidence="1 2">
    <name type="scientific">Cuscuta campestris</name>
    <dbReference type="NCBI Taxonomy" id="132261"/>
    <lineage>
        <taxon>Eukaryota</taxon>
        <taxon>Viridiplantae</taxon>
        <taxon>Streptophyta</taxon>
        <taxon>Embryophyta</taxon>
        <taxon>Tracheophyta</taxon>
        <taxon>Spermatophyta</taxon>
        <taxon>Magnoliopsida</taxon>
        <taxon>eudicotyledons</taxon>
        <taxon>Gunneridae</taxon>
        <taxon>Pentapetalae</taxon>
        <taxon>asterids</taxon>
        <taxon>lamiids</taxon>
        <taxon>Solanales</taxon>
        <taxon>Convolvulaceae</taxon>
        <taxon>Cuscuteae</taxon>
        <taxon>Cuscuta</taxon>
        <taxon>Cuscuta subgen. Grammica</taxon>
        <taxon>Cuscuta sect. Cleistogrammica</taxon>
    </lineage>
</organism>
<dbReference type="AlphaFoldDB" id="A0A484KZR3"/>